<evidence type="ECO:0000256" key="12">
    <source>
        <dbReference type="ARBA" id="ARBA00033708"/>
    </source>
</evidence>
<evidence type="ECO:0000256" key="5">
    <source>
        <dbReference type="ARBA" id="ARBA00022692"/>
    </source>
</evidence>
<evidence type="ECO:0000256" key="13">
    <source>
        <dbReference type="RuleBase" id="RU362091"/>
    </source>
</evidence>
<sequence length="491" mass="52738">MDVGTMLKPIPSVFYGVLAFYFVLMAGIGYFSAKNTNTLKDFFVMSGKAGAIVSGFAYFATQYSMSTFMGCPATCYKVGFAGLSISVPGLVFSMIIPVLLVGRKLIRLGHTQGFLTLADYLGDRFESNGLRTFQALLMILFMIPMMGAQTIGAGVILRVYTGAPEWVGIVGMGIVVILYCMSGGIRGAMLTDVIQGGLMLATAIVTFAVSLDLGGGFEAISAKLLELNPAYMSHPGVGGAYGWANYVSMIVLWSFFSISQPTLVTKFFAMKDYKVMFKATILGTLGMWIAATLIEWSGVNGIVSIPGLQGKDIDFIVPLLLQKSLSPVISSLLITGIMAAGMSTIDSLLISATGAITRDIYQMRINPRATDGQILRLSRYVTVIIGVIAICFGVSRPATIFKLILFAFGGLGIWTAPVLLGLYWKGATRAGAFAGVAVGEVLFVLMTLKHPGWAFGFNPLMVCWAYAMIVMIVVSLVTRRASDETLKRHFA</sequence>
<keyword evidence="8" id="KW-0915">Sodium</keyword>
<dbReference type="InterPro" id="IPR038377">
    <property type="entry name" value="Na/Glc_symporter_sf"/>
</dbReference>
<feature type="transmembrane region" description="Helical" evidence="14">
    <location>
        <begin position="80"/>
        <end position="101"/>
    </location>
</feature>
<dbReference type="Proteomes" id="UP000473699">
    <property type="component" value="Unassembled WGS sequence"/>
</dbReference>
<dbReference type="Gene3D" id="1.20.1730.10">
    <property type="entry name" value="Sodium/glucose cotransporter"/>
    <property type="match status" value="1"/>
</dbReference>
<dbReference type="InterPro" id="IPR001734">
    <property type="entry name" value="Na/solute_symporter"/>
</dbReference>
<dbReference type="PANTHER" id="PTHR48086:SF3">
    <property type="entry name" value="SODIUM_PROLINE SYMPORTER"/>
    <property type="match status" value="1"/>
</dbReference>
<comment type="similarity">
    <text evidence="2 13">Belongs to the sodium:solute symporter (SSF) (TC 2.A.21) family.</text>
</comment>
<comment type="catalytic activity">
    <reaction evidence="12">
        <text>L-proline(in) + Na(+)(in) = L-proline(out) + Na(+)(out)</text>
        <dbReference type="Rhea" id="RHEA:28967"/>
        <dbReference type="ChEBI" id="CHEBI:29101"/>
        <dbReference type="ChEBI" id="CHEBI:60039"/>
    </reaction>
</comment>
<reference evidence="15 16" key="1">
    <citation type="submission" date="2019-08" db="EMBL/GenBank/DDBJ databases">
        <title>In-depth cultivation of the pig gut microbiome towards novel bacterial diversity and tailored functional studies.</title>
        <authorList>
            <person name="Wylensek D."/>
            <person name="Hitch T.C.A."/>
            <person name="Clavel T."/>
        </authorList>
    </citation>
    <scope>NUCLEOTIDE SEQUENCE [LARGE SCALE GENOMIC DNA]</scope>
    <source>
        <strain evidence="15 16">SM-530-WT-4B</strain>
    </source>
</reference>
<dbReference type="AlphaFoldDB" id="A0A6L5YAF1"/>
<evidence type="ECO:0000256" key="7">
    <source>
        <dbReference type="ARBA" id="ARBA00022989"/>
    </source>
</evidence>
<dbReference type="Pfam" id="PF00474">
    <property type="entry name" value="SSF"/>
    <property type="match status" value="1"/>
</dbReference>
<evidence type="ECO:0000256" key="9">
    <source>
        <dbReference type="ARBA" id="ARBA00023065"/>
    </source>
</evidence>
<evidence type="ECO:0000256" key="1">
    <source>
        <dbReference type="ARBA" id="ARBA00004651"/>
    </source>
</evidence>
<feature type="transmembrane region" description="Helical" evidence="14">
    <location>
        <begin position="328"/>
        <end position="356"/>
    </location>
</feature>
<dbReference type="GO" id="GO:0005886">
    <property type="term" value="C:plasma membrane"/>
    <property type="evidence" value="ECO:0007669"/>
    <property type="project" value="UniProtKB-SubCell"/>
</dbReference>
<name>A0A6L5YAF1_9BACT</name>
<keyword evidence="11" id="KW-0739">Sodium transport</keyword>
<feature type="transmembrane region" description="Helical" evidence="14">
    <location>
        <begin position="166"/>
        <end position="185"/>
    </location>
</feature>
<evidence type="ECO:0000256" key="2">
    <source>
        <dbReference type="ARBA" id="ARBA00006434"/>
    </source>
</evidence>
<keyword evidence="4" id="KW-1003">Cell membrane</keyword>
<feature type="transmembrane region" description="Helical" evidence="14">
    <location>
        <begin position="275"/>
        <end position="294"/>
    </location>
</feature>
<dbReference type="CDD" id="cd10322">
    <property type="entry name" value="SLC5sbd"/>
    <property type="match status" value="1"/>
</dbReference>
<feature type="transmembrane region" description="Helical" evidence="14">
    <location>
        <begin position="377"/>
        <end position="395"/>
    </location>
</feature>
<feature type="transmembrane region" description="Helical" evidence="14">
    <location>
        <begin position="401"/>
        <end position="423"/>
    </location>
</feature>
<keyword evidence="9" id="KW-0406">Ion transport</keyword>
<dbReference type="PANTHER" id="PTHR48086">
    <property type="entry name" value="SODIUM/PROLINE SYMPORTER-RELATED"/>
    <property type="match status" value="1"/>
</dbReference>
<protein>
    <submittedName>
        <fullName evidence="15">Sodium:solute symporter family protein</fullName>
    </submittedName>
</protein>
<evidence type="ECO:0000256" key="11">
    <source>
        <dbReference type="ARBA" id="ARBA00023201"/>
    </source>
</evidence>
<keyword evidence="6" id="KW-0769">Symport</keyword>
<dbReference type="InterPro" id="IPR050277">
    <property type="entry name" value="Sodium:Solute_Symporter"/>
</dbReference>
<proteinExistence type="inferred from homology"/>
<feature type="transmembrane region" description="Helical" evidence="14">
    <location>
        <begin position="42"/>
        <end position="60"/>
    </location>
</feature>
<feature type="transmembrane region" description="Helical" evidence="14">
    <location>
        <begin position="430"/>
        <end position="448"/>
    </location>
</feature>
<feature type="transmembrane region" description="Helical" evidence="14">
    <location>
        <begin position="454"/>
        <end position="478"/>
    </location>
</feature>
<evidence type="ECO:0000313" key="15">
    <source>
        <dbReference type="EMBL" id="MST55171.1"/>
    </source>
</evidence>
<dbReference type="PROSITE" id="PS50283">
    <property type="entry name" value="NA_SOLUT_SYMP_3"/>
    <property type="match status" value="1"/>
</dbReference>
<feature type="transmembrane region" description="Helical" evidence="14">
    <location>
        <begin position="197"/>
        <end position="220"/>
    </location>
</feature>
<keyword evidence="7 14" id="KW-1133">Transmembrane helix</keyword>
<evidence type="ECO:0000256" key="4">
    <source>
        <dbReference type="ARBA" id="ARBA00022475"/>
    </source>
</evidence>
<evidence type="ECO:0000313" key="16">
    <source>
        <dbReference type="Proteomes" id="UP000473699"/>
    </source>
</evidence>
<organism evidence="15 16">
    <name type="scientific">Pyramidobacter porci</name>
    <dbReference type="NCBI Taxonomy" id="2605789"/>
    <lineage>
        <taxon>Bacteria</taxon>
        <taxon>Thermotogati</taxon>
        <taxon>Synergistota</taxon>
        <taxon>Synergistia</taxon>
        <taxon>Synergistales</taxon>
        <taxon>Dethiosulfovibrionaceae</taxon>
        <taxon>Pyramidobacter</taxon>
    </lineage>
</organism>
<dbReference type="GO" id="GO:0015293">
    <property type="term" value="F:symporter activity"/>
    <property type="evidence" value="ECO:0007669"/>
    <property type="project" value="UniProtKB-KW"/>
</dbReference>
<accession>A0A6L5YAF1</accession>
<dbReference type="RefSeq" id="WP_154528276.1">
    <property type="nucleotide sequence ID" value="NZ_VUNH01000003.1"/>
</dbReference>
<comment type="subcellular location">
    <subcellularLocation>
        <location evidence="1">Cell membrane</location>
        <topology evidence="1">Multi-pass membrane protein</topology>
    </subcellularLocation>
</comment>
<evidence type="ECO:0000256" key="8">
    <source>
        <dbReference type="ARBA" id="ARBA00023053"/>
    </source>
</evidence>
<keyword evidence="16" id="KW-1185">Reference proteome</keyword>
<evidence type="ECO:0000256" key="14">
    <source>
        <dbReference type="SAM" id="Phobius"/>
    </source>
</evidence>
<feature type="transmembrane region" description="Helical" evidence="14">
    <location>
        <begin position="135"/>
        <end position="160"/>
    </location>
</feature>
<feature type="transmembrane region" description="Helical" evidence="14">
    <location>
        <begin position="240"/>
        <end position="263"/>
    </location>
</feature>
<keyword evidence="5 14" id="KW-0812">Transmembrane</keyword>
<feature type="transmembrane region" description="Helical" evidence="14">
    <location>
        <begin position="12"/>
        <end position="30"/>
    </location>
</feature>
<keyword evidence="10 14" id="KW-0472">Membrane</keyword>
<dbReference type="EMBL" id="VUNH01000003">
    <property type="protein sequence ID" value="MST55171.1"/>
    <property type="molecule type" value="Genomic_DNA"/>
</dbReference>
<keyword evidence="3" id="KW-0813">Transport</keyword>
<evidence type="ECO:0000256" key="6">
    <source>
        <dbReference type="ARBA" id="ARBA00022847"/>
    </source>
</evidence>
<evidence type="ECO:0000256" key="10">
    <source>
        <dbReference type="ARBA" id="ARBA00023136"/>
    </source>
</evidence>
<evidence type="ECO:0000256" key="3">
    <source>
        <dbReference type="ARBA" id="ARBA00022448"/>
    </source>
</evidence>
<dbReference type="GO" id="GO:0006814">
    <property type="term" value="P:sodium ion transport"/>
    <property type="evidence" value="ECO:0007669"/>
    <property type="project" value="UniProtKB-KW"/>
</dbReference>
<gene>
    <name evidence="15" type="ORF">FYJ74_03830</name>
</gene>
<comment type="caution">
    <text evidence="15">The sequence shown here is derived from an EMBL/GenBank/DDBJ whole genome shotgun (WGS) entry which is preliminary data.</text>
</comment>